<proteinExistence type="predicted"/>
<protein>
    <submittedName>
        <fullName evidence="2">Uncharacterized protein</fullName>
    </submittedName>
</protein>
<feature type="non-terminal residue" evidence="2">
    <location>
        <position position="863"/>
    </location>
</feature>
<reference evidence="2 3" key="1">
    <citation type="submission" date="2023-02" db="EMBL/GenBank/DDBJ databases">
        <title>LHISI_Scaffold_Assembly.</title>
        <authorList>
            <person name="Stuart O.P."/>
            <person name="Cleave R."/>
            <person name="Magrath M.J.L."/>
            <person name="Mikheyev A.S."/>
        </authorList>
    </citation>
    <scope>NUCLEOTIDE SEQUENCE [LARGE SCALE GENOMIC DNA]</scope>
    <source>
        <strain evidence="2">Daus_M_001</strain>
        <tissue evidence="2">Leg muscle</tissue>
    </source>
</reference>
<organism evidence="2 3">
    <name type="scientific">Dryococelus australis</name>
    <dbReference type="NCBI Taxonomy" id="614101"/>
    <lineage>
        <taxon>Eukaryota</taxon>
        <taxon>Metazoa</taxon>
        <taxon>Ecdysozoa</taxon>
        <taxon>Arthropoda</taxon>
        <taxon>Hexapoda</taxon>
        <taxon>Insecta</taxon>
        <taxon>Pterygota</taxon>
        <taxon>Neoptera</taxon>
        <taxon>Polyneoptera</taxon>
        <taxon>Phasmatodea</taxon>
        <taxon>Verophasmatodea</taxon>
        <taxon>Anareolatae</taxon>
        <taxon>Phasmatidae</taxon>
        <taxon>Eurycanthinae</taxon>
        <taxon>Dryococelus</taxon>
    </lineage>
</organism>
<gene>
    <name evidence="2" type="ORF">PR048_017684</name>
</gene>
<evidence type="ECO:0000313" key="3">
    <source>
        <dbReference type="Proteomes" id="UP001159363"/>
    </source>
</evidence>
<feature type="region of interest" description="Disordered" evidence="1">
    <location>
        <begin position="1"/>
        <end position="21"/>
    </location>
</feature>
<feature type="compositionally biased region" description="Basic and acidic residues" evidence="1">
    <location>
        <begin position="1"/>
        <end position="10"/>
    </location>
</feature>
<evidence type="ECO:0000256" key="1">
    <source>
        <dbReference type="SAM" id="MobiDB-lite"/>
    </source>
</evidence>
<accession>A0ABQ9HAA2</accession>
<comment type="caution">
    <text evidence="2">The sequence shown here is derived from an EMBL/GenBank/DDBJ whole genome shotgun (WGS) entry which is preliminary data.</text>
</comment>
<feature type="region of interest" description="Disordered" evidence="1">
    <location>
        <begin position="282"/>
        <end position="301"/>
    </location>
</feature>
<dbReference type="EMBL" id="JARBHB010000006">
    <property type="protein sequence ID" value="KAJ8881210.1"/>
    <property type="molecule type" value="Genomic_DNA"/>
</dbReference>
<dbReference type="Proteomes" id="UP001159363">
    <property type="component" value="Chromosome 5"/>
</dbReference>
<keyword evidence="3" id="KW-1185">Reference proteome</keyword>
<evidence type="ECO:0000313" key="2">
    <source>
        <dbReference type="EMBL" id="KAJ8881210.1"/>
    </source>
</evidence>
<sequence>MQGEMGDPREKTRRPAASSGGKLLVENLTEVLPTNLLTNLRTKSIPTHTLVLFTCFVSVFSHTELASHRGEPCSIPGGVTPVFSQWETCRAMPLVRGIPQESPVPPTLHSGAAPYSPHSSSSALKTSLLRAAQISSLTHSYIETREFRGYVWQQATLHSPFERHISLVIELRRVQYRPKIIYTRAMCTIVYTGSGWVNMPLNQLAEFSGLFSWREKYRLAGWPNGMRSVLVPGARDRLRNQDTAARTTKPHSATLFPPGGAAVAEWLDFLRHIKANRVQFPTRKGRGKREIPEKKPADQRHRPARFPLAKVRRPACGTFAGCKTSVKTQVKAVNDKVDTLEINLRKKSLLPPAYVSTGAPSDMRPVKLITSRAKRRAFQDRFIEVFDVAAHRESRGEIFPTCTSLTSEVSSLQRLGEPRAWNATAYRILHLSSIKCLFTQPLPQYSFRLMQTKLNQIVATVAEWLACFPSTKANQVESPAGSPDFRKWESCRTMTLVGGFSRGPSVSTALSFRRRFIPTLITLIDSQDLAVKSHPNLFTHLNKSRKLHQRDKALHSYSISVQSWSPSEVAQWLNFELALRADLRSNPGLAILISVPHGSPIFLQKQGGNHSGRLHNLQCSTDAVVVDARGGCVDDSRNVAERENGAAKRAPPLLAAAVASEIHQLHGKGGGGSSNNTLPVEQEARVDRPTYLLQHCLNVAPLPRLLSLVFVFCGPPSPFTIPTPSQNHNPPMPTFPTPPSPFFCRLNVMSLARLVTYRSPLRVWTTWRIPAQNCLQAALRGIPSLKAKSVHKVEAFHDKVSTFEITLRKKRTIIVNTVACANRAGRCCWSEGFLEDFPFPLPLNSGASPYPPRFTVIDSQDLD</sequence>
<name>A0ABQ9HAA2_9NEOP</name>
<feature type="compositionally biased region" description="Basic and acidic residues" evidence="1">
    <location>
        <begin position="288"/>
        <end position="301"/>
    </location>
</feature>